<keyword evidence="4" id="KW-1185">Reference proteome</keyword>
<dbReference type="InterPro" id="IPR045851">
    <property type="entry name" value="AMP-bd_C_sf"/>
</dbReference>
<dbReference type="Gene3D" id="3.30.300.30">
    <property type="match status" value="1"/>
</dbReference>
<name>A0A231G0J6_PSEJE</name>
<sequence>MNSTYELIAATAARLPEQVALRFLPDADPSAQSFTWRYRELFEQITRFANWLHTAGIGRDDSVSIVLPNLPQFHFAYWGAQAVAIANPINPMLESAHMGSILQRVQAKVLVTLAPGPDNALWPQIEEMVDQVPSLRHILCIDPAQFTEGAAPAILPEWLGAVAVSDLDRALASQPGARLLERRSFSASDTAAYFHTGGTTGIPKVARHTHGNEIAMAQTLASGLELKGGKFLCGLPLFHVNGVMVTGLLPFLIGGSVLLPTAAGYRGKGVIANFWKLIERYSINFFSGVPTVYSSLLEVPIGDADVSSLRYGVCGAAPLSPELMRRFEGATGVRLLEGYGLTESTCASTMNPVHGERLVGSIGKALPGIEVKIVELDSEGRYLGDCPDETVGQLVIRGTTVFPGYLDEAANRDLFLPGGWLKTGDLARRDARGFFFLTGRAKDLIIRGGHNIDPAVIEEALLKHPAVLGAAAVGRPDPHAGELPVVYVELRAGQMVSGAELAAHAAVHIHERAAIPKAIHVIERIPLTAVGKPFKPALVWRETEDALVSALSTVVGIDRFCVEVGQDARHGTLARVSLLDVPANRRATLEQAVLQALGVFAVHHDIHFADSPCGSKS</sequence>
<evidence type="ECO:0000259" key="1">
    <source>
        <dbReference type="Pfam" id="PF00501"/>
    </source>
</evidence>
<dbReference type="Pfam" id="PF00501">
    <property type="entry name" value="AMP-binding"/>
    <property type="match status" value="1"/>
</dbReference>
<dbReference type="InterPro" id="IPR042099">
    <property type="entry name" value="ANL_N_sf"/>
</dbReference>
<dbReference type="NCBIfam" id="NF005714">
    <property type="entry name" value="PRK07529.1"/>
    <property type="match status" value="1"/>
</dbReference>
<gene>
    <name evidence="3" type="ORF">SAMN04490187_3570</name>
</gene>
<dbReference type="PANTHER" id="PTHR43767">
    <property type="entry name" value="LONG-CHAIN-FATTY-ACID--COA LIGASE"/>
    <property type="match status" value="1"/>
</dbReference>
<dbReference type="Proteomes" id="UP000198542">
    <property type="component" value="Unassembled WGS sequence"/>
</dbReference>
<dbReference type="InterPro" id="IPR020845">
    <property type="entry name" value="AMP-binding_CS"/>
</dbReference>
<evidence type="ECO:0000313" key="3">
    <source>
        <dbReference type="EMBL" id="SEC21289.1"/>
    </source>
</evidence>
<dbReference type="SUPFAM" id="SSF56801">
    <property type="entry name" value="Acetyl-CoA synthetase-like"/>
    <property type="match status" value="1"/>
</dbReference>
<feature type="domain" description="AMP-dependent synthetase/ligase" evidence="1">
    <location>
        <begin position="10"/>
        <end position="406"/>
    </location>
</feature>
<proteinExistence type="predicted"/>
<organism evidence="3 4">
    <name type="scientific">Pseudomonas jessenii</name>
    <dbReference type="NCBI Taxonomy" id="77298"/>
    <lineage>
        <taxon>Bacteria</taxon>
        <taxon>Pseudomonadati</taxon>
        <taxon>Pseudomonadota</taxon>
        <taxon>Gammaproteobacteria</taxon>
        <taxon>Pseudomonadales</taxon>
        <taxon>Pseudomonadaceae</taxon>
        <taxon>Pseudomonas</taxon>
    </lineage>
</organism>
<dbReference type="AlphaFoldDB" id="A0A231G0J6"/>
<dbReference type="EMBL" id="FNTC01000002">
    <property type="protein sequence ID" value="SEC21289.1"/>
    <property type="molecule type" value="Genomic_DNA"/>
</dbReference>
<dbReference type="PANTHER" id="PTHR43767:SF1">
    <property type="entry name" value="NONRIBOSOMAL PEPTIDE SYNTHASE PES1 (EUROFUNG)-RELATED"/>
    <property type="match status" value="1"/>
</dbReference>
<feature type="domain" description="AMP-binding enzyme C-terminal" evidence="2">
    <location>
        <begin position="457"/>
        <end position="532"/>
    </location>
</feature>
<dbReference type="InterPro" id="IPR050237">
    <property type="entry name" value="ATP-dep_AMP-bd_enzyme"/>
</dbReference>
<evidence type="ECO:0000313" key="4">
    <source>
        <dbReference type="Proteomes" id="UP000198542"/>
    </source>
</evidence>
<dbReference type="Pfam" id="PF13193">
    <property type="entry name" value="AMP-binding_C"/>
    <property type="match status" value="1"/>
</dbReference>
<accession>A0A231G0J6</accession>
<dbReference type="PROSITE" id="PS00455">
    <property type="entry name" value="AMP_BINDING"/>
    <property type="match status" value="1"/>
</dbReference>
<dbReference type="GO" id="GO:0016878">
    <property type="term" value="F:acid-thiol ligase activity"/>
    <property type="evidence" value="ECO:0007669"/>
    <property type="project" value="UniProtKB-ARBA"/>
</dbReference>
<reference evidence="4" key="1">
    <citation type="submission" date="2016-10" db="EMBL/GenBank/DDBJ databases">
        <authorList>
            <person name="Varghese N."/>
            <person name="Submissions S."/>
        </authorList>
    </citation>
    <scope>NUCLEOTIDE SEQUENCE [LARGE SCALE GENOMIC DNA]</scope>
    <source>
        <strain evidence="4">BS3660</strain>
    </source>
</reference>
<dbReference type="RefSeq" id="WP_090454886.1">
    <property type="nucleotide sequence ID" value="NZ_FNTC01000002.1"/>
</dbReference>
<dbReference type="InterPro" id="IPR000873">
    <property type="entry name" value="AMP-dep_synth/lig_dom"/>
</dbReference>
<evidence type="ECO:0000259" key="2">
    <source>
        <dbReference type="Pfam" id="PF13193"/>
    </source>
</evidence>
<dbReference type="InterPro" id="IPR025110">
    <property type="entry name" value="AMP-bd_C"/>
</dbReference>
<protein>
    <submittedName>
        <fullName evidence="3">Fatty-acyl-CoA synthase</fullName>
    </submittedName>
</protein>
<dbReference type="Gene3D" id="3.40.50.12780">
    <property type="entry name" value="N-terminal domain of ligase-like"/>
    <property type="match status" value="1"/>
</dbReference>